<accession>A0AAE0P861</accession>
<comment type="caution">
    <text evidence="2">The sequence shown here is derived from an EMBL/GenBank/DDBJ whole genome shotgun (WGS) entry which is preliminary data.</text>
</comment>
<dbReference type="Proteomes" id="UP001285441">
    <property type="component" value="Unassembled WGS sequence"/>
</dbReference>
<proteinExistence type="predicted"/>
<keyword evidence="3" id="KW-1185">Reference proteome</keyword>
<evidence type="ECO:0000313" key="3">
    <source>
        <dbReference type="Proteomes" id="UP001285441"/>
    </source>
</evidence>
<name>A0AAE0P861_9PEZI</name>
<protein>
    <recommendedName>
        <fullName evidence="4">RRM domain-containing protein</fullName>
    </recommendedName>
</protein>
<reference evidence="2" key="2">
    <citation type="submission" date="2023-06" db="EMBL/GenBank/DDBJ databases">
        <authorList>
            <consortium name="Lawrence Berkeley National Laboratory"/>
            <person name="Haridas S."/>
            <person name="Hensen N."/>
            <person name="Bonometti L."/>
            <person name="Westerberg I."/>
            <person name="Brannstrom I.O."/>
            <person name="Guillou S."/>
            <person name="Cros-Aarteil S."/>
            <person name="Calhoun S."/>
            <person name="Kuo A."/>
            <person name="Mondo S."/>
            <person name="Pangilinan J."/>
            <person name="Riley R."/>
            <person name="LaButti K."/>
            <person name="Andreopoulos B."/>
            <person name="Lipzen A."/>
            <person name="Chen C."/>
            <person name="Yanf M."/>
            <person name="Daum C."/>
            <person name="Ng V."/>
            <person name="Clum A."/>
            <person name="Steindorff A."/>
            <person name="Ohm R."/>
            <person name="Martin F."/>
            <person name="Silar P."/>
            <person name="Natvig D."/>
            <person name="Lalanne C."/>
            <person name="Gautier V."/>
            <person name="Ament-velasquez S.L."/>
            <person name="Kruys A."/>
            <person name="Hutchinson M.I."/>
            <person name="Powell A.J."/>
            <person name="Barry K."/>
            <person name="Miller A.N."/>
            <person name="Grigoriev I.V."/>
            <person name="Debuchy R."/>
            <person name="Gladieux P."/>
            <person name="Thoren M.H."/>
            <person name="Johannesson H."/>
        </authorList>
    </citation>
    <scope>NUCLEOTIDE SEQUENCE</scope>
    <source>
        <strain evidence="2">CBS 232.78</strain>
    </source>
</reference>
<dbReference type="EMBL" id="JAULSW010000001">
    <property type="protein sequence ID" value="KAK3395090.1"/>
    <property type="molecule type" value="Genomic_DNA"/>
</dbReference>
<organism evidence="2 3">
    <name type="scientific">Podospora didyma</name>
    <dbReference type="NCBI Taxonomy" id="330526"/>
    <lineage>
        <taxon>Eukaryota</taxon>
        <taxon>Fungi</taxon>
        <taxon>Dikarya</taxon>
        <taxon>Ascomycota</taxon>
        <taxon>Pezizomycotina</taxon>
        <taxon>Sordariomycetes</taxon>
        <taxon>Sordariomycetidae</taxon>
        <taxon>Sordariales</taxon>
        <taxon>Podosporaceae</taxon>
        <taxon>Podospora</taxon>
    </lineage>
</organism>
<sequence length="340" mass="37672">MDDTFRNIASELFKAAEEKRRASRHDAYLEGFIAGYKKAMADADTFKLESLNALHQFAQAAAADRHRVSGTWTQPVTPDRKGMLGTWKESEDDNIDVLPANVKQTSAIASEKAADAPTTSGISDKVSDTMSQADVSPVGVDSDNASDAPTSPEIDHDIKNMHTKTAKLKSGRESKFPRIDIDDPSKANTPTKPTNDDVLYGIPPASAVKPVNPFEAQASNLVVRPLYPVFNYFESSRRCPVRLDADNKIVTRVSAFAILVGPVTEELFQDWIKMDWGARSYFKTKTRGMRDSSWTTDTAGKRYTILTYETPQAAKDALEVLQNWPCGGIRLWSWPYQSPC</sequence>
<dbReference type="AlphaFoldDB" id="A0AAE0P861"/>
<evidence type="ECO:0000256" key="1">
    <source>
        <dbReference type="SAM" id="MobiDB-lite"/>
    </source>
</evidence>
<feature type="region of interest" description="Disordered" evidence="1">
    <location>
        <begin position="108"/>
        <end position="196"/>
    </location>
</feature>
<evidence type="ECO:0000313" key="2">
    <source>
        <dbReference type="EMBL" id="KAK3395090.1"/>
    </source>
</evidence>
<feature type="compositionally biased region" description="Basic and acidic residues" evidence="1">
    <location>
        <begin position="170"/>
        <end position="185"/>
    </location>
</feature>
<reference evidence="2" key="1">
    <citation type="journal article" date="2023" name="Mol. Phylogenet. Evol.">
        <title>Genome-scale phylogeny and comparative genomics of the fungal order Sordariales.</title>
        <authorList>
            <person name="Hensen N."/>
            <person name="Bonometti L."/>
            <person name="Westerberg I."/>
            <person name="Brannstrom I.O."/>
            <person name="Guillou S."/>
            <person name="Cros-Aarteil S."/>
            <person name="Calhoun S."/>
            <person name="Haridas S."/>
            <person name="Kuo A."/>
            <person name="Mondo S."/>
            <person name="Pangilinan J."/>
            <person name="Riley R."/>
            <person name="LaButti K."/>
            <person name="Andreopoulos B."/>
            <person name="Lipzen A."/>
            <person name="Chen C."/>
            <person name="Yan M."/>
            <person name="Daum C."/>
            <person name="Ng V."/>
            <person name="Clum A."/>
            <person name="Steindorff A."/>
            <person name="Ohm R.A."/>
            <person name="Martin F."/>
            <person name="Silar P."/>
            <person name="Natvig D.O."/>
            <person name="Lalanne C."/>
            <person name="Gautier V."/>
            <person name="Ament-Velasquez S.L."/>
            <person name="Kruys A."/>
            <person name="Hutchinson M.I."/>
            <person name="Powell A.J."/>
            <person name="Barry K."/>
            <person name="Miller A.N."/>
            <person name="Grigoriev I.V."/>
            <person name="Debuchy R."/>
            <person name="Gladieux P."/>
            <person name="Hiltunen Thoren M."/>
            <person name="Johannesson H."/>
        </authorList>
    </citation>
    <scope>NUCLEOTIDE SEQUENCE</scope>
    <source>
        <strain evidence="2">CBS 232.78</strain>
    </source>
</reference>
<feature type="compositionally biased region" description="Polar residues" evidence="1">
    <location>
        <begin position="117"/>
        <end position="134"/>
    </location>
</feature>
<evidence type="ECO:0008006" key="4">
    <source>
        <dbReference type="Google" id="ProtNLM"/>
    </source>
</evidence>
<gene>
    <name evidence="2" type="ORF">B0H63DRAFT_533609</name>
</gene>